<dbReference type="STRING" id="37916.MCHLDSM_01473"/>
<dbReference type="SMR" id="A0A0J6WGB4"/>
<evidence type="ECO:0000313" key="5">
    <source>
        <dbReference type="Proteomes" id="UP000036513"/>
    </source>
</evidence>
<dbReference type="EMBL" id="JYNL01000010">
    <property type="protein sequence ID" value="KMO82320.1"/>
    <property type="molecule type" value="Genomic_DNA"/>
</dbReference>
<dbReference type="GO" id="GO:0019693">
    <property type="term" value="P:ribose phosphate metabolic process"/>
    <property type="evidence" value="ECO:0007669"/>
    <property type="project" value="TreeGrafter"/>
</dbReference>
<organism evidence="4 5">
    <name type="scientific">Mycolicibacterium chlorophenolicum</name>
    <dbReference type="NCBI Taxonomy" id="37916"/>
    <lineage>
        <taxon>Bacteria</taxon>
        <taxon>Bacillati</taxon>
        <taxon>Actinomycetota</taxon>
        <taxon>Actinomycetes</taxon>
        <taxon>Mycobacteriales</taxon>
        <taxon>Mycobacteriaceae</taxon>
        <taxon>Mycolicibacterium</taxon>
    </lineage>
</organism>
<dbReference type="EC" id="3.6.1.13" evidence="4"/>
<evidence type="ECO:0000256" key="2">
    <source>
        <dbReference type="SAM" id="MobiDB-lite"/>
    </source>
</evidence>
<evidence type="ECO:0000313" key="4">
    <source>
        <dbReference type="EMBL" id="KMO82320.1"/>
    </source>
</evidence>
<feature type="region of interest" description="Disordered" evidence="2">
    <location>
        <begin position="1"/>
        <end position="26"/>
    </location>
</feature>
<dbReference type="PROSITE" id="PS51462">
    <property type="entry name" value="NUDIX"/>
    <property type="match status" value="1"/>
</dbReference>
<dbReference type="InterPro" id="IPR015797">
    <property type="entry name" value="NUDIX_hydrolase-like_dom_sf"/>
</dbReference>
<dbReference type="Gene3D" id="3.90.79.10">
    <property type="entry name" value="Nucleoside Triphosphate Pyrophosphohydrolase"/>
    <property type="match status" value="1"/>
</dbReference>
<feature type="domain" description="Nudix hydrolase" evidence="3">
    <location>
        <begin position="63"/>
        <end position="194"/>
    </location>
</feature>
<dbReference type="GO" id="GO:0047631">
    <property type="term" value="F:ADP-ribose diphosphatase activity"/>
    <property type="evidence" value="ECO:0007669"/>
    <property type="project" value="UniProtKB-EC"/>
</dbReference>
<protein>
    <submittedName>
        <fullName evidence="4">ADP-ribose pyrophosphatase</fullName>
        <ecNumber evidence="4">3.6.1.13</ecNumber>
    </submittedName>
</protein>
<dbReference type="Proteomes" id="UP000036513">
    <property type="component" value="Unassembled WGS sequence"/>
</dbReference>
<dbReference type="PATRIC" id="fig|37916.4.peg.1370"/>
<comment type="caution">
    <text evidence="4">The sequence shown here is derived from an EMBL/GenBank/DDBJ whole genome shotgun (WGS) entry which is preliminary data.</text>
</comment>
<dbReference type="SUPFAM" id="SSF55811">
    <property type="entry name" value="Nudix"/>
    <property type="match status" value="1"/>
</dbReference>
<evidence type="ECO:0000256" key="1">
    <source>
        <dbReference type="ARBA" id="ARBA00022801"/>
    </source>
</evidence>
<gene>
    <name evidence="4" type="primary">nudF_1</name>
    <name evidence="4" type="ORF">MCHLDSM_01473</name>
</gene>
<evidence type="ECO:0000259" key="3">
    <source>
        <dbReference type="PROSITE" id="PS51462"/>
    </source>
</evidence>
<keyword evidence="5" id="KW-1185">Reference proteome</keyword>
<accession>A0A0J6WGB4</accession>
<keyword evidence="1 4" id="KW-0378">Hydrolase</keyword>
<dbReference type="PANTHER" id="PTHR11839:SF31">
    <property type="entry name" value="ADP-RIBOSE PYROPHOSPHATASE"/>
    <property type="match status" value="1"/>
</dbReference>
<dbReference type="GO" id="GO:0005829">
    <property type="term" value="C:cytosol"/>
    <property type="evidence" value="ECO:0007669"/>
    <property type="project" value="TreeGrafter"/>
</dbReference>
<dbReference type="InterPro" id="IPR000086">
    <property type="entry name" value="NUDIX_hydrolase_dom"/>
</dbReference>
<reference evidence="4 5" key="1">
    <citation type="journal article" date="2015" name="Genome Biol. Evol.">
        <title>Characterization of Three Mycobacterium spp. with Potential Use in Bioremediation by Genome Sequencing and Comparative Genomics.</title>
        <authorList>
            <person name="Das S."/>
            <person name="Pettersson B.M."/>
            <person name="Behra P.R."/>
            <person name="Ramesh M."/>
            <person name="Dasgupta S."/>
            <person name="Bhattacharya A."/>
            <person name="Kirsebom L.A."/>
        </authorList>
    </citation>
    <scope>NUCLEOTIDE SEQUENCE [LARGE SCALE GENOMIC DNA]</scope>
    <source>
        <strain evidence="4 5">DSM 43826</strain>
    </source>
</reference>
<dbReference type="PANTHER" id="PTHR11839">
    <property type="entry name" value="UDP/ADP-SUGAR PYROPHOSPHATASE"/>
    <property type="match status" value="1"/>
</dbReference>
<name>A0A0J6WGB4_9MYCO</name>
<proteinExistence type="predicted"/>
<dbReference type="GO" id="GO:0006753">
    <property type="term" value="P:nucleoside phosphate metabolic process"/>
    <property type="evidence" value="ECO:0007669"/>
    <property type="project" value="TreeGrafter"/>
</dbReference>
<dbReference type="CDD" id="cd24158">
    <property type="entry name" value="NUDIX_ADPRase_Rv1700"/>
    <property type="match status" value="1"/>
</dbReference>
<sequence length="228" mass="24548">MSSTPSKTPRPVADGDATDLGGPGNHDFTVAASETLYVGNIFALRADEVQMPGGTTARREIVEHYGAVAVVALDDEGRIVLVYQYRHPFGRRLWELPAGLLDMDGEPPHESAARELEEEAGLTAETWHTLVDLDTAAGFSDESVRVFLATGLREVGRPEAEHEEADLTVERVALDEAVAKVYSGEIVNSISVAGILAAHAMPGIDALRAVDAPWTDRPRAFARRKGHA</sequence>
<dbReference type="AlphaFoldDB" id="A0A0J6WGB4"/>
<dbReference type="Pfam" id="PF00293">
    <property type="entry name" value="NUDIX"/>
    <property type="match status" value="1"/>
</dbReference>